<feature type="domain" description="Rieske" evidence="5">
    <location>
        <begin position="48"/>
        <end position="150"/>
    </location>
</feature>
<evidence type="ECO:0000256" key="3">
    <source>
        <dbReference type="ARBA" id="ARBA00023004"/>
    </source>
</evidence>
<dbReference type="InterPro" id="IPR054716">
    <property type="entry name" value="Sol_Rieske_ferrdox_dom"/>
</dbReference>
<dbReference type="PANTHER" id="PTHR21496">
    <property type="entry name" value="FERREDOXIN-RELATED"/>
    <property type="match status" value="1"/>
</dbReference>
<dbReference type="GO" id="GO:0051537">
    <property type="term" value="F:2 iron, 2 sulfur cluster binding"/>
    <property type="evidence" value="ECO:0007669"/>
    <property type="project" value="UniProtKB-KW"/>
</dbReference>
<evidence type="ECO:0000259" key="5">
    <source>
        <dbReference type="PROSITE" id="PS51296"/>
    </source>
</evidence>
<dbReference type="Proteomes" id="UP000030745">
    <property type="component" value="Unassembled WGS sequence"/>
</dbReference>
<dbReference type="RefSeq" id="XP_012204291.1">
    <property type="nucleotide sequence ID" value="XM_012348901.1"/>
</dbReference>
<evidence type="ECO:0000256" key="4">
    <source>
        <dbReference type="ARBA" id="ARBA00023014"/>
    </source>
</evidence>
<proteinExistence type="predicted"/>
<evidence type="ECO:0000313" key="7">
    <source>
        <dbReference type="Proteomes" id="UP000030745"/>
    </source>
</evidence>
<protein>
    <recommendedName>
        <fullName evidence="5">Rieske domain-containing protein</fullName>
    </recommendedName>
</protein>
<organism evidence="6 7">
    <name type="scientific">Saprolegnia parasitica (strain CBS 223.65)</name>
    <dbReference type="NCBI Taxonomy" id="695850"/>
    <lineage>
        <taxon>Eukaryota</taxon>
        <taxon>Sar</taxon>
        <taxon>Stramenopiles</taxon>
        <taxon>Oomycota</taxon>
        <taxon>Saprolegniomycetes</taxon>
        <taxon>Saprolegniales</taxon>
        <taxon>Saprolegniaceae</taxon>
        <taxon>Saprolegnia</taxon>
    </lineage>
</organism>
<dbReference type="OrthoDB" id="426882at2759"/>
<reference evidence="6 7" key="1">
    <citation type="journal article" date="2013" name="PLoS Genet.">
        <title>Distinctive expansion of potential virulence genes in the genome of the oomycete fish pathogen Saprolegnia parasitica.</title>
        <authorList>
            <person name="Jiang R.H."/>
            <person name="de Bruijn I."/>
            <person name="Haas B.J."/>
            <person name="Belmonte R."/>
            <person name="Lobach L."/>
            <person name="Christie J."/>
            <person name="van den Ackerveken G."/>
            <person name="Bottin A."/>
            <person name="Bulone V."/>
            <person name="Diaz-Moreno S.M."/>
            <person name="Dumas B."/>
            <person name="Fan L."/>
            <person name="Gaulin E."/>
            <person name="Govers F."/>
            <person name="Grenville-Briggs L.J."/>
            <person name="Horner N.R."/>
            <person name="Levin J.Z."/>
            <person name="Mammella M."/>
            <person name="Meijer H.J."/>
            <person name="Morris P."/>
            <person name="Nusbaum C."/>
            <person name="Oome S."/>
            <person name="Phillips A.J."/>
            <person name="van Rooyen D."/>
            <person name="Rzeszutek E."/>
            <person name="Saraiva M."/>
            <person name="Secombes C.J."/>
            <person name="Seidl M.F."/>
            <person name="Snel B."/>
            <person name="Stassen J.H."/>
            <person name="Sykes S."/>
            <person name="Tripathy S."/>
            <person name="van den Berg H."/>
            <person name="Vega-Arreguin J.C."/>
            <person name="Wawra S."/>
            <person name="Young S.K."/>
            <person name="Zeng Q."/>
            <person name="Dieguez-Uribeondo J."/>
            <person name="Russ C."/>
            <person name="Tyler B.M."/>
            <person name="van West P."/>
        </authorList>
    </citation>
    <scope>NUCLEOTIDE SEQUENCE [LARGE SCALE GENOMIC DNA]</scope>
    <source>
        <strain evidence="6 7">CBS 223.65</strain>
    </source>
</reference>
<keyword evidence="3" id="KW-0408">Iron</keyword>
<dbReference type="InterPro" id="IPR017941">
    <property type="entry name" value="Rieske_2Fe-2S"/>
</dbReference>
<keyword evidence="2" id="KW-0479">Metal-binding</keyword>
<dbReference type="GO" id="GO:0046872">
    <property type="term" value="F:metal ion binding"/>
    <property type="evidence" value="ECO:0007669"/>
    <property type="project" value="UniProtKB-KW"/>
</dbReference>
<dbReference type="Pfam" id="PF22543">
    <property type="entry name" value="Rieske_4"/>
    <property type="match status" value="1"/>
</dbReference>
<dbReference type="SUPFAM" id="SSF50022">
    <property type="entry name" value="ISP domain"/>
    <property type="match status" value="1"/>
</dbReference>
<evidence type="ECO:0000313" key="6">
    <source>
        <dbReference type="EMBL" id="KDO25022.1"/>
    </source>
</evidence>
<dbReference type="Gene3D" id="2.102.10.10">
    <property type="entry name" value="Rieske [2Fe-2S] iron-sulphur domain"/>
    <property type="match status" value="1"/>
</dbReference>
<sequence length="169" mass="19145">MFPPGLLTPKGPTKAAPDNNAPDMLWFDTCIHPDDVIDAKDHMPEYEYNVTGMKRIKKRDRIQLGTPVVVNEKAIALFRHGKRLFAIQQMCPHAGGNLALGDIEEIDRMLCISCPRHKWPFVLLSGDCLVTEDIRAEQYPIEVRKTNGLLSIFVGFTGLNQTLFYQDDF</sequence>
<evidence type="ECO:0000256" key="1">
    <source>
        <dbReference type="ARBA" id="ARBA00022714"/>
    </source>
</evidence>
<gene>
    <name evidence="6" type="ORF">SPRG_09752</name>
</gene>
<dbReference type="PROSITE" id="PS51296">
    <property type="entry name" value="RIESKE"/>
    <property type="match status" value="1"/>
</dbReference>
<dbReference type="GeneID" id="24131903"/>
<name>A0A067CDW9_SAPPC</name>
<dbReference type="PANTHER" id="PTHR21496:SF25">
    <property type="entry name" value="RIESKE DOMAIN-CONTAINING PROTEIN"/>
    <property type="match status" value="1"/>
</dbReference>
<dbReference type="InterPro" id="IPR036922">
    <property type="entry name" value="Rieske_2Fe-2S_sf"/>
</dbReference>
<dbReference type="EMBL" id="KK583236">
    <property type="protein sequence ID" value="KDO25022.1"/>
    <property type="molecule type" value="Genomic_DNA"/>
</dbReference>
<keyword evidence="4" id="KW-0411">Iron-sulfur</keyword>
<dbReference type="VEuPathDB" id="FungiDB:SPRG_09752"/>
<dbReference type="OMA" id="HMPEYEY"/>
<evidence type="ECO:0000256" key="2">
    <source>
        <dbReference type="ARBA" id="ARBA00022723"/>
    </source>
</evidence>
<dbReference type="AlphaFoldDB" id="A0A067CDW9"/>
<keyword evidence="1" id="KW-0001">2Fe-2S</keyword>
<accession>A0A067CDW9</accession>
<dbReference type="KEGG" id="spar:SPRG_09752"/>
<keyword evidence="7" id="KW-1185">Reference proteome</keyword>